<protein>
    <submittedName>
        <fullName evidence="2">Addiction module antidote protein, HigA family</fullName>
    </submittedName>
</protein>
<dbReference type="CDD" id="cd00093">
    <property type="entry name" value="HTH_XRE"/>
    <property type="match status" value="1"/>
</dbReference>
<evidence type="ECO:0000313" key="2">
    <source>
        <dbReference type="EMBL" id="PRD55070.1"/>
    </source>
</evidence>
<reference evidence="2 3" key="1">
    <citation type="submission" date="2018-02" db="EMBL/GenBank/DDBJ databases">
        <title>The draft genome of Phyllobacterium myrsinacearum DSM5892.</title>
        <authorList>
            <person name="Li L."/>
            <person name="Liu L."/>
            <person name="Zhang X."/>
            <person name="Wang T."/>
        </authorList>
    </citation>
    <scope>NUCLEOTIDE SEQUENCE [LARGE SCALE GENOMIC DNA]</scope>
    <source>
        <strain evidence="2 3">DSM 5892</strain>
    </source>
</reference>
<dbReference type="GO" id="GO:0003677">
    <property type="term" value="F:DNA binding"/>
    <property type="evidence" value="ECO:0007669"/>
    <property type="project" value="InterPro"/>
</dbReference>
<sequence>MRATTDQWNPHWAVHPGEHLAACIGSHGLSRERFARVADIPVETIDAIIGGQHPITLDIAVRIERSLGIMPDLWFILQSKWHRQQKAS</sequence>
<evidence type="ECO:0000259" key="1">
    <source>
        <dbReference type="PROSITE" id="PS50943"/>
    </source>
</evidence>
<feature type="domain" description="HTH cro/C1-type" evidence="1">
    <location>
        <begin position="26"/>
        <end position="73"/>
    </location>
</feature>
<proteinExistence type="predicted"/>
<organism evidence="2 3">
    <name type="scientific">Phyllobacterium myrsinacearum</name>
    <dbReference type="NCBI Taxonomy" id="28101"/>
    <lineage>
        <taxon>Bacteria</taxon>
        <taxon>Pseudomonadati</taxon>
        <taxon>Pseudomonadota</taxon>
        <taxon>Alphaproteobacteria</taxon>
        <taxon>Hyphomicrobiales</taxon>
        <taxon>Phyllobacteriaceae</taxon>
        <taxon>Phyllobacterium</taxon>
    </lineage>
</organism>
<gene>
    <name evidence="2" type="ORF">C5750_07735</name>
</gene>
<dbReference type="Gene3D" id="1.10.260.40">
    <property type="entry name" value="lambda repressor-like DNA-binding domains"/>
    <property type="match status" value="1"/>
</dbReference>
<dbReference type="Proteomes" id="UP000238563">
    <property type="component" value="Unassembled WGS sequence"/>
</dbReference>
<dbReference type="PROSITE" id="PS50943">
    <property type="entry name" value="HTH_CROC1"/>
    <property type="match status" value="1"/>
</dbReference>
<dbReference type="InterPro" id="IPR010982">
    <property type="entry name" value="Lambda_DNA-bd_dom_sf"/>
</dbReference>
<dbReference type="InterPro" id="IPR001387">
    <property type="entry name" value="Cro/C1-type_HTH"/>
</dbReference>
<keyword evidence="3" id="KW-1185">Reference proteome</keyword>
<evidence type="ECO:0000313" key="3">
    <source>
        <dbReference type="Proteomes" id="UP000238563"/>
    </source>
</evidence>
<accession>A0A2S9JPB2</accession>
<dbReference type="RefSeq" id="WP_105733298.1">
    <property type="nucleotide sequence ID" value="NZ_PVBT01000002.1"/>
</dbReference>
<dbReference type="OrthoDB" id="9796786at2"/>
<comment type="caution">
    <text evidence="2">The sequence shown here is derived from an EMBL/GenBank/DDBJ whole genome shotgun (WGS) entry which is preliminary data.</text>
</comment>
<dbReference type="EMBL" id="PVBT01000002">
    <property type="protein sequence ID" value="PRD55070.1"/>
    <property type="molecule type" value="Genomic_DNA"/>
</dbReference>
<dbReference type="SUPFAM" id="SSF47413">
    <property type="entry name" value="lambda repressor-like DNA-binding domains"/>
    <property type="match status" value="1"/>
</dbReference>
<dbReference type="AlphaFoldDB" id="A0A2S9JPB2"/>
<name>A0A2S9JPB2_9HYPH</name>